<accession>A0A933NYM3</accession>
<gene>
    <name evidence="2" type="ORF">HY834_20430</name>
</gene>
<dbReference type="InterPro" id="IPR000845">
    <property type="entry name" value="Nucleoside_phosphorylase_d"/>
</dbReference>
<comment type="caution">
    <text evidence="2">The sequence shown here is derived from an EMBL/GenBank/DDBJ whole genome shotgun (WGS) entry which is preliminary data.</text>
</comment>
<name>A0A933NYM3_9HYPH</name>
<evidence type="ECO:0000313" key="2">
    <source>
        <dbReference type="EMBL" id="MBI4924109.1"/>
    </source>
</evidence>
<dbReference type="Proteomes" id="UP000782610">
    <property type="component" value="Unassembled WGS sequence"/>
</dbReference>
<dbReference type="InterPro" id="IPR035994">
    <property type="entry name" value="Nucleoside_phosphorylase_sf"/>
</dbReference>
<feature type="domain" description="Nucleoside phosphorylase" evidence="1">
    <location>
        <begin position="10"/>
        <end position="246"/>
    </location>
</feature>
<dbReference type="GO" id="GO:0003824">
    <property type="term" value="F:catalytic activity"/>
    <property type="evidence" value="ECO:0007669"/>
    <property type="project" value="InterPro"/>
</dbReference>
<dbReference type="EMBL" id="JACRAF010000069">
    <property type="protein sequence ID" value="MBI4924109.1"/>
    <property type="molecule type" value="Genomic_DNA"/>
</dbReference>
<dbReference type="Pfam" id="PF01048">
    <property type="entry name" value="PNP_UDP_1"/>
    <property type="match status" value="1"/>
</dbReference>
<protein>
    <recommendedName>
        <fullName evidence="1">Nucleoside phosphorylase domain-containing protein</fullName>
    </recommendedName>
</protein>
<proteinExistence type="predicted"/>
<sequence>MLRSIVLTHGKSRYEIVHCECLQMGNNSASIATTALLMLYPTITDVLMVGIAGGVPHHPFDLKHADAPDHVRLGDIVFADEVYQYDMIKRERAADTNRAKPRPASALFQKAYTRLSQKEFDKKAPWTKHVARVSRTHSEFKRPVSDELHVFSISDLGVITDTIVTHPPQIRRKANTAPLVHKGRVGSANILLKDDVTRNALRSLGIRAVEMEGSGVADATWNFDVGYGIVRGICDYCDPIKNETWQLYAALAAAAFSRAVIEVSV</sequence>
<organism evidence="2 3">
    <name type="scientific">Devosia nanyangense</name>
    <dbReference type="NCBI Taxonomy" id="1228055"/>
    <lineage>
        <taxon>Bacteria</taxon>
        <taxon>Pseudomonadati</taxon>
        <taxon>Pseudomonadota</taxon>
        <taxon>Alphaproteobacteria</taxon>
        <taxon>Hyphomicrobiales</taxon>
        <taxon>Devosiaceae</taxon>
        <taxon>Devosia</taxon>
    </lineage>
</organism>
<dbReference type="SUPFAM" id="SSF53167">
    <property type="entry name" value="Purine and uridine phosphorylases"/>
    <property type="match status" value="1"/>
</dbReference>
<evidence type="ECO:0000313" key="3">
    <source>
        <dbReference type="Proteomes" id="UP000782610"/>
    </source>
</evidence>
<dbReference type="PANTHER" id="PTHR47705">
    <property type="entry name" value="AGAP000321-PA"/>
    <property type="match status" value="1"/>
</dbReference>
<dbReference type="Gene3D" id="3.40.50.1580">
    <property type="entry name" value="Nucleoside phosphorylase domain"/>
    <property type="match status" value="1"/>
</dbReference>
<reference evidence="2" key="1">
    <citation type="submission" date="2020-07" db="EMBL/GenBank/DDBJ databases">
        <title>Huge and variable diversity of episymbiotic CPR bacteria and DPANN archaea in groundwater ecosystems.</title>
        <authorList>
            <person name="He C.Y."/>
            <person name="Keren R."/>
            <person name="Whittaker M."/>
            <person name="Farag I.F."/>
            <person name="Doudna J."/>
            <person name="Cate J.H.D."/>
            <person name="Banfield J.F."/>
        </authorList>
    </citation>
    <scope>NUCLEOTIDE SEQUENCE</scope>
    <source>
        <strain evidence="2">NC_groundwater_1586_Pr3_B-0.1um_66_15</strain>
    </source>
</reference>
<dbReference type="GO" id="GO:0009116">
    <property type="term" value="P:nucleoside metabolic process"/>
    <property type="evidence" value="ECO:0007669"/>
    <property type="project" value="InterPro"/>
</dbReference>
<dbReference type="PANTHER" id="PTHR47705:SF1">
    <property type="entry name" value="PNP_UDP_1 DOMAIN-CONTAINING PROTEIN"/>
    <property type="match status" value="1"/>
</dbReference>
<evidence type="ECO:0000259" key="1">
    <source>
        <dbReference type="Pfam" id="PF01048"/>
    </source>
</evidence>
<dbReference type="AlphaFoldDB" id="A0A933NYM3"/>